<sequence length="352" mass="40454">MISDFERPNDTLLCIINNITDLDMNTILEHLVNNRSFTTFHSIESELLLNQQKNYLFDLSYLGAIDLFGDKSIDFLQGQLTCDLRLVSDASMIQGAQCNLKGRILSLLDIINWQGIKLVLPQDLIEVTQNSLNKAALLSRVKITTNNSYKVLGFYLQHDNDQIPRLLPLPNELYALSYTSHGCVYHLGKGFYIYLIHSDYYDSFCKPFIENNQLLGSLTWHTLRLFNNQIDIYPNSRGLFLPHRIGLHQTSYVSFDKGCYKGQEIIARTHYRATLKHELKKFIIQTSNELHAGQKLFKSDEDTEIGELIDYSMLGQNQYLVAASILKESFSSVRLEGDQFPIQLEEKIELEP</sequence>
<dbReference type="PANTHER" id="PTHR22602:SF0">
    <property type="entry name" value="TRANSFERASE CAF17, MITOCHONDRIAL-RELATED"/>
    <property type="match status" value="1"/>
</dbReference>
<protein>
    <submittedName>
        <fullName evidence="1">Folate-binding protein YgfZ</fullName>
    </submittedName>
</protein>
<evidence type="ECO:0000313" key="2">
    <source>
        <dbReference type="Proteomes" id="UP000239239"/>
    </source>
</evidence>
<dbReference type="GO" id="GO:0016226">
    <property type="term" value="P:iron-sulfur cluster assembly"/>
    <property type="evidence" value="ECO:0007669"/>
    <property type="project" value="TreeGrafter"/>
</dbReference>
<organism evidence="1 2">
    <name type="scientific">Legionella pneumophila</name>
    <dbReference type="NCBI Taxonomy" id="446"/>
    <lineage>
        <taxon>Bacteria</taxon>
        <taxon>Pseudomonadati</taxon>
        <taxon>Pseudomonadota</taxon>
        <taxon>Gammaproteobacteria</taxon>
        <taxon>Legionellales</taxon>
        <taxon>Legionellaceae</taxon>
        <taxon>Legionella</taxon>
    </lineage>
</organism>
<evidence type="ECO:0000313" key="1">
    <source>
        <dbReference type="EMBL" id="PPK30693.1"/>
    </source>
</evidence>
<reference evidence="1 2" key="1">
    <citation type="submission" date="2018-02" db="EMBL/GenBank/DDBJ databases">
        <title>Draft genome sequences of four Legionella pneumophila clinical strains isolated in Ontario.</title>
        <authorList>
            <person name="Fortuna A."/>
            <person name="Ramnarine R."/>
            <person name="Li A."/>
            <person name="Frantz C."/>
            <person name="Mallo G."/>
        </authorList>
    </citation>
    <scope>NUCLEOTIDE SEQUENCE [LARGE SCALE GENOMIC DNA]</scope>
    <source>
        <strain evidence="1 2">LG61</strain>
    </source>
</reference>
<dbReference type="PANTHER" id="PTHR22602">
    <property type="entry name" value="TRANSFERASE CAF17, MITOCHONDRIAL-RELATED"/>
    <property type="match status" value="1"/>
</dbReference>
<dbReference type="AlphaFoldDB" id="A0A2S6EZT1"/>
<dbReference type="NCBIfam" id="TIGR03317">
    <property type="entry name" value="ygfZ_signature"/>
    <property type="match status" value="1"/>
</dbReference>
<dbReference type="Proteomes" id="UP000239239">
    <property type="component" value="Unassembled WGS sequence"/>
</dbReference>
<comment type="caution">
    <text evidence="1">The sequence shown here is derived from an EMBL/GenBank/DDBJ whole genome shotgun (WGS) entry which is preliminary data.</text>
</comment>
<dbReference type="Gene3D" id="3.30.70.1630">
    <property type="match status" value="1"/>
</dbReference>
<dbReference type="InterPro" id="IPR045179">
    <property type="entry name" value="YgfZ/GcvT"/>
</dbReference>
<dbReference type="SUPFAM" id="SSF103025">
    <property type="entry name" value="Folate-binding domain"/>
    <property type="match status" value="1"/>
</dbReference>
<dbReference type="Gene3D" id="2.40.30.160">
    <property type="match status" value="1"/>
</dbReference>
<dbReference type="EMBL" id="PQWY01000011">
    <property type="protein sequence ID" value="PPK30693.1"/>
    <property type="molecule type" value="Genomic_DNA"/>
</dbReference>
<dbReference type="OrthoDB" id="9796287at2"/>
<dbReference type="InterPro" id="IPR017703">
    <property type="entry name" value="YgfZ/GCV_T_CS"/>
</dbReference>
<accession>A0A2S6EZT1</accession>
<dbReference type="Gene3D" id="3.30.70.1400">
    <property type="entry name" value="Aminomethyltransferase beta-barrel domains"/>
    <property type="match status" value="1"/>
</dbReference>
<name>A0A2S6EZT1_LEGPN</name>
<proteinExistence type="predicted"/>
<gene>
    <name evidence="1" type="ORF">C3928_07965</name>
</gene>